<evidence type="ECO:0000313" key="1">
    <source>
        <dbReference type="EMBL" id="EDV24006.1"/>
    </source>
</evidence>
<dbReference type="EMBL" id="DS985246">
    <property type="protein sequence ID" value="EDV24006.1"/>
    <property type="molecule type" value="Genomic_DNA"/>
</dbReference>
<evidence type="ECO:0000313" key="2">
    <source>
        <dbReference type="Proteomes" id="UP000009022"/>
    </source>
</evidence>
<name>B3S0F7_TRIAD</name>
<protein>
    <submittedName>
        <fullName evidence="1">Uncharacterized protein</fullName>
    </submittedName>
</protein>
<dbReference type="KEGG" id="tad:TRIADDRAFT_57032"/>
<keyword evidence="2" id="KW-1185">Reference proteome</keyword>
<sequence>MASRRFFYPAVVKNLLNTLAQNGDVYSTGRADFIHQLWQYFVHVLNEIEKGPCAMANSNRLSAENGIYIDNYIEPDDGSIKFIDNAVVKYYEKKVYNLKRGSWESQTEVAVKNDQLYLIINNGRKYPDNFGFSKGISGYYVSFTINIDEEIMQQLSYYGISSAGTELVSGKLMERIEGFVKGISSVIPKDQRTSYLKHLISKKGSKLALIHIGKGCAIQTVGFIPLKNYTCVYGYQSMTGSDAAAQSHGKAVSIASHIDYNSSASVPYIEDFIEPKNGKMIFENGMVYTYFERKVYSLKGSWEKGTQEAIRHKQLFLIIDGIRRYPDHDGINRAPKGFYLPFTVVTANPPATQTKIGNKNTLR</sequence>
<organism evidence="1 2">
    <name type="scientific">Trichoplax adhaerens</name>
    <name type="common">Trichoplax reptans</name>
    <dbReference type="NCBI Taxonomy" id="10228"/>
    <lineage>
        <taxon>Eukaryota</taxon>
        <taxon>Metazoa</taxon>
        <taxon>Placozoa</taxon>
        <taxon>Uniplacotomia</taxon>
        <taxon>Trichoplacea</taxon>
        <taxon>Trichoplacidae</taxon>
        <taxon>Trichoplax</taxon>
    </lineage>
</organism>
<reference evidence="1 2" key="1">
    <citation type="journal article" date="2008" name="Nature">
        <title>The Trichoplax genome and the nature of placozoans.</title>
        <authorList>
            <person name="Srivastava M."/>
            <person name="Begovic E."/>
            <person name="Chapman J."/>
            <person name="Putnam N.H."/>
            <person name="Hellsten U."/>
            <person name="Kawashima T."/>
            <person name="Kuo A."/>
            <person name="Mitros T."/>
            <person name="Salamov A."/>
            <person name="Carpenter M.L."/>
            <person name="Signorovitch A.Y."/>
            <person name="Moreno M.A."/>
            <person name="Kamm K."/>
            <person name="Grimwood J."/>
            <person name="Schmutz J."/>
            <person name="Shapiro H."/>
            <person name="Grigoriev I.V."/>
            <person name="Buss L.W."/>
            <person name="Schierwater B."/>
            <person name="Dellaporta S.L."/>
            <person name="Rokhsar D.S."/>
        </authorList>
    </citation>
    <scope>NUCLEOTIDE SEQUENCE [LARGE SCALE GENOMIC DNA]</scope>
    <source>
        <strain evidence="1 2">Grell-BS-1999</strain>
    </source>
</reference>
<dbReference type="GeneID" id="6754368"/>
<dbReference type="InParanoid" id="B3S0F7"/>
<gene>
    <name evidence="1" type="ORF">TRIADDRAFT_57032</name>
</gene>
<dbReference type="AlphaFoldDB" id="B3S0F7"/>
<dbReference type="PhylomeDB" id="B3S0F7"/>
<proteinExistence type="predicted"/>
<dbReference type="CTD" id="6754368"/>
<dbReference type="RefSeq" id="XP_002113532.1">
    <property type="nucleotide sequence ID" value="XM_002113496.1"/>
</dbReference>
<dbReference type="Proteomes" id="UP000009022">
    <property type="component" value="Unassembled WGS sequence"/>
</dbReference>
<accession>B3S0F7</accession>
<dbReference type="HOGENOM" id="CLU_763617_0_0_1"/>